<gene>
    <name evidence="2" type="ORF">A946_10420</name>
    <name evidence="3" type="ORF">kam1_102</name>
</gene>
<dbReference type="Pfam" id="PF13298">
    <property type="entry name" value="LigD_N"/>
    <property type="match status" value="1"/>
</dbReference>
<proteinExistence type="predicted"/>
<dbReference type="PANTHER" id="PTHR39465">
    <property type="entry name" value="DNA LIGASE D, 3'-PHOSPHOESTERASE DOMAIN"/>
    <property type="match status" value="1"/>
</dbReference>
<protein>
    <submittedName>
        <fullName evidence="2">ATP-dependent DNA ligase</fullName>
    </submittedName>
    <submittedName>
        <fullName evidence="3">DNA ligase D-like protein (Predicted 3'-phosphoesterase)</fullName>
    </submittedName>
</protein>
<dbReference type="InterPro" id="IPR014144">
    <property type="entry name" value="LigD_PE_domain"/>
</dbReference>
<reference evidence="3" key="2">
    <citation type="journal article" date="2019" name="BMC Genomics">
        <title>Complete genome sequence analysis of the thermoacidophilic verrucomicrobial methanotroph 'Candidatus Methylacidiphilum kamchatkense' strain Kam1 and comparison with its closest relatives.</title>
        <authorList>
            <person name="Kruse T."/>
            <person name="Ratnadevi C.M."/>
            <person name="Erikstad H.A."/>
            <person name="Birkeland N.K."/>
        </authorList>
    </citation>
    <scope>NUCLEOTIDE SEQUENCE</scope>
    <source>
        <strain evidence="3">Kam1</strain>
    </source>
</reference>
<feature type="domain" description="DNA ligase D 3'-phosphoesterase" evidence="1">
    <location>
        <begin position="7"/>
        <end position="105"/>
    </location>
</feature>
<evidence type="ECO:0000313" key="2">
    <source>
        <dbReference type="EMBL" id="KIE57867.1"/>
    </source>
</evidence>
<dbReference type="EMBL" id="JQNX01000009">
    <property type="protein sequence ID" value="KIE57867.1"/>
    <property type="molecule type" value="Genomic_DNA"/>
</dbReference>
<dbReference type="RefSeq" id="WP_039722135.1">
    <property type="nucleotide sequence ID" value="NZ_CP037899.1"/>
</dbReference>
<evidence type="ECO:0000313" key="3">
    <source>
        <dbReference type="EMBL" id="QDQ41361.1"/>
    </source>
</evidence>
<evidence type="ECO:0000313" key="5">
    <source>
        <dbReference type="Proteomes" id="UP000315925"/>
    </source>
</evidence>
<dbReference type="GO" id="GO:0016874">
    <property type="term" value="F:ligase activity"/>
    <property type="evidence" value="ECO:0007669"/>
    <property type="project" value="UniProtKB-KW"/>
</dbReference>
<dbReference type="STRING" id="1202785.A946_10420"/>
<dbReference type="KEGG" id="mkc:kam1_102"/>
<evidence type="ECO:0000313" key="4">
    <source>
        <dbReference type="Proteomes" id="UP000031594"/>
    </source>
</evidence>
<evidence type="ECO:0000259" key="1">
    <source>
        <dbReference type="Pfam" id="PF13298"/>
    </source>
</evidence>
<keyword evidence="3" id="KW-0436">Ligase</keyword>
<dbReference type="NCBIfam" id="TIGR02777">
    <property type="entry name" value="LigD_PE_dom"/>
    <property type="match status" value="1"/>
</dbReference>
<dbReference type="Proteomes" id="UP000315925">
    <property type="component" value="Chromosome"/>
</dbReference>
<keyword evidence="4" id="KW-1185">Reference proteome</keyword>
<name>A0A0C1RIL2_9BACT</name>
<dbReference type="EMBL" id="CP037899">
    <property type="protein sequence ID" value="QDQ41361.1"/>
    <property type="molecule type" value="Genomic_DNA"/>
</dbReference>
<accession>A0A0C1RIL2</accession>
<dbReference type="PANTHER" id="PTHR39465:SF1">
    <property type="entry name" value="DNA LIGASE D 3'-PHOSPHOESTERASE DOMAIN-CONTAINING PROTEIN"/>
    <property type="match status" value="1"/>
</dbReference>
<reference evidence="2 4" key="1">
    <citation type="submission" date="2014-08" db="EMBL/GenBank/DDBJ databases">
        <title>Methylacidiphilum kamchatkense strain Kam1 draft genome sequence.</title>
        <authorList>
            <person name="Birkeland N.-K."/>
            <person name="Erikstad H.A."/>
        </authorList>
    </citation>
    <scope>NUCLEOTIDE SEQUENCE [LARGE SCALE GENOMIC DNA]</scope>
    <source>
        <strain evidence="2 4">Kam1</strain>
    </source>
</reference>
<dbReference type="AlphaFoldDB" id="A0A0C1RIL2"/>
<organism evidence="3 5">
    <name type="scientific">Methylacidiphilum kamchatkense Kam1</name>
    <dbReference type="NCBI Taxonomy" id="1202785"/>
    <lineage>
        <taxon>Bacteria</taxon>
        <taxon>Pseudomonadati</taxon>
        <taxon>Verrucomicrobiota</taxon>
        <taxon>Methylacidiphilae</taxon>
        <taxon>Methylacidiphilales</taxon>
        <taxon>Methylacidiphilaceae</taxon>
        <taxon>Methylacidiphilum (ex Ratnadevi et al. 2023)</taxon>
    </lineage>
</organism>
<dbReference type="Proteomes" id="UP000031594">
    <property type="component" value="Unassembled WGS sequence"/>
</dbReference>
<reference evidence="5" key="3">
    <citation type="submission" date="2019-03" db="EMBL/GenBank/DDBJ databases">
        <title>Complete genome of Methylacidiphilum kamchatkense Kam1.</title>
        <authorList>
            <person name="Kruse T."/>
            <person name="Murarilal Ratnadevi C."/>
            <person name="Erikstad H.-A."/>
            <person name="Birkeland N.-K."/>
        </authorList>
    </citation>
    <scope>NUCLEOTIDE SEQUENCE [LARGE SCALE GENOMIC DNA]</scope>
    <source>
        <strain evidence="5">kam1</strain>
    </source>
</reference>
<sequence length="121" mass="14088">MNRFVIQEHYARRHHYDLRLEKDGVLKSWAVPKSLPLSGEKRLAIQVEDHPLDYIGFEGKIPQGEYGAGTVIIWDQGEYEPVEWGEDKILFVLHGKRLKGKYALIHLKKTTPGHWLLMKLD</sequence>
<dbReference type="OrthoDB" id="9802472at2"/>